<dbReference type="WBParaSite" id="ECPE_0000821101-mRNA-1">
    <property type="protein sequence ID" value="ECPE_0000821101-mRNA-1"/>
    <property type="gene ID" value="ECPE_0000821101"/>
</dbReference>
<evidence type="ECO:0000313" key="2">
    <source>
        <dbReference type="Proteomes" id="UP000272942"/>
    </source>
</evidence>
<protein>
    <submittedName>
        <fullName evidence="3">Endo/exonuclease/phosphatase domain-containing protein</fullName>
    </submittedName>
</protein>
<keyword evidence="2" id="KW-1185">Reference proteome</keyword>
<proteinExistence type="predicted"/>
<organism evidence="3">
    <name type="scientific">Echinostoma caproni</name>
    <dbReference type="NCBI Taxonomy" id="27848"/>
    <lineage>
        <taxon>Eukaryota</taxon>
        <taxon>Metazoa</taxon>
        <taxon>Spiralia</taxon>
        <taxon>Lophotrochozoa</taxon>
        <taxon>Platyhelminthes</taxon>
        <taxon>Trematoda</taxon>
        <taxon>Digenea</taxon>
        <taxon>Plagiorchiida</taxon>
        <taxon>Echinostomata</taxon>
        <taxon>Echinostomatoidea</taxon>
        <taxon>Echinostomatidae</taxon>
        <taxon>Echinostoma</taxon>
    </lineage>
</organism>
<reference evidence="1 2" key="2">
    <citation type="submission" date="2018-11" db="EMBL/GenBank/DDBJ databases">
        <authorList>
            <consortium name="Pathogen Informatics"/>
        </authorList>
    </citation>
    <scope>NUCLEOTIDE SEQUENCE [LARGE SCALE GENOMIC DNA]</scope>
    <source>
        <strain evidence="1 2">Egypt</strain>
    </source>
</reference>
<evidence type="ECO:0000313" key="3">
    <source>
        <dbReference type="WBParaSite" id="ECPE_0000821101-mRNA-1"/>
    </source>
</evidence>
<gene>
    <name evidence="1" type="ORF">ECPE_LOCUS8189</name>
</gene>
<dbReference type="EMBL" id="UZAN01045643">
    <property type="protein sequence ID" value="VDP82964.1"/>
    <property type="molecule type" value="Genomic_DNA"/>
</dbReference>
<dbReference type="OrthoDB" id="6242194at2759"/>
<sequence>MLHAEKPSKDDNYNQVQEVVNRIPRHDILLTEGDWNARTGPSDEHTRHVLGKFGLGQRYKNIERLVT</sequence>
<accession>A0A183AMK4</accession>
<evidence type="ECO:0000313" key="1">
    <source>
        <dbReference type="EMBL" id="VDP82964.1"/>
    </source>
</evidence>
<reference evidence="3" key="1">
    <citation type="submission" date="2016-06" db="UniProtKB">
        <authorList>
            <consortium name="WormBaseParasite"/>
        </authorList>
    </citation>
    <scope>IDENTIFICATION</scope>
</reference>
<name>A0A183AMK4_9TREM</name>
<dbReference type="AlphaFoldDB" id="A0A183AMK4"/>
<dbReference type="Proteomes" id="UP000272942">
    <property type="component" value="Unassembled WGS sequence"/>
</dbReference>